<dbReference type="GeneID" id="103384492"/>
<feature type="compositionally biased region" description="Polar residues" evidence="1">
    <location>
        <begin position="782"/>
        <end position="832"/>
    </location>
</feature>
<feature type="region of interest" description="Disordered" evidence="1">
    <location>
        <begin position="871"/>
        <end position="890"/>
    </location>
</feature>
<feature type="compositionally biased region" description="Polar residues" evidence="1">
    <location>
        <begin position="313"/>
        <end position="341"/>
    </location>
</feature>
<dbReference type="RefSeq" id="XP_024915413.1">
    <property type="nucleotide sequence ID" value="XM_025059645.1"/>
</dbReference>
<keyword evidence="4" id="KW-1185">Reference proteome</keyword>
<dbReference type="OrthoDB" id="641149at2759"/>
<dbReference type="InParanoid" id="A0A3P8WVX3"/>
<feature type="region of interest" description="Disordered" evidence="1">
    <location>
        <begin position="953"/>
        <end position="982"/>
    </location>
</feature>
<evidence type="ECO:0000313" key="3">
    <source>
        <dbReference type="Ensembl" id="ENSCSEP00000030682.1"/>
    </source>
</evidence>
<dbReference type="KEGG" id="csem:103384492"/>
<dbReference type="Proteomes" id="UP000265120">
    <property type="component" value="Chromosome 10"/>
</dbReference>
<feature type="compositionally biased region" description="Polar residues" evidence="1">
    <location>
        <begin position="237"/>
        <end position="253"/>
    </location>
</feature>
<feature type="compositionally biased region" description="Polar residues" evidence="1">
    <location>
        <begin position="839"/>
        <end position="862"/>
    </location>
</feature>
<feature type="compositionally biased region" description="Low complexity" evidence="1">
    <location>
        <begin position="254"/>
        <end position="265"/>
    </location>
</feature>
<reference evidence="3 4" key="1">
    <citation type="journal article" date="2014" name="Nat. Genet.">
        <title>Whole-genome sequence of a flatfish provides insights into ZW sex chromosome evolution and adaptation to a benthic lifestyle.</title>
        <authorList>
            <person name="Chen S."/>
            <person name="Zhang G."/>
            <person name="Shao C."/>
            <person name="Huang Q."/>
            <person name="Liu G."/>
            <person name="Zhang P."/>
            <person name="Song W."/>
            <person name="An N."/>
            <person name="Chalopin D."/>
            <person name="Volff J.N."/>
            <person name="Hong Y."/>
            <person name="Li Q."/>
            <person name="Sha Z."/>
            <person name="Zhou H."/>
            <person name="Xie M."/>
            <person name="Yu Q."/>
            <person name="Liu Y."/>
            <person name="Xiang H."/>
            <person name="Wang N."/>
            <person name="Wu K."/>
            <person name="Yang C."/>
            <person name="Zhou Q."/>
            <person name="Liao X."/>
            <person name="Yang L."/>
            <person name="Hu Q."/>
            <person name="Zhang J."/>
            <person name="Meng L."/>
            <person name="Jin L."/>
            <person name="Tian Y."/>
            <person name="Lian J."/>
            <person name="Yang J."/>
            <person name="Miao G."/>
            <person name="Liu S."/>
            <person name="Liang Z."/>
            <person name="Yan F."/>
            <person name="Li Y."/>
            <person name="Sun B."/>
            <person name="Zhang H."/>
            <person name="Zhang J."/>
            <person name="Zhu Y."/>
            <person name="Du M."/>
            <person name="Zhao Y."/>
            <person name="Schartl M."/>
            <person name="Tang Q."/>
            <person name="Wang J."/>
        </authorList>
    </citation>
    <scope>NUCLEOTIDE SEQUENCE</scope>
</reference>
<dbReference type="PROSITE" id="PS50982">
    <property type="entry name" value="MBD"/>
    <property type="match status" value="1"/>
</dbReference>
<feature type="compositionally biased region" description="Polar residues" evidence="1">
    <location>
        <begin position="517"/>
        <end position="541"/>
    </location>
</feature>
<feature type="compositionally biased region" description="Polar residues" evidence="1">
    <location>
        <begin position="741"/>
        <end position="753"/>
    </location>
</feature>
<dbReference type="Ensembl" id="ENSCSET00000031089.1">
    <property type="protein sequence ID" value="ENSCSEP00000030682.1"/>
    <property type="gene ID" value="ENSCSEG00000019651.1"/>
</dbReference>
<dbReference type="InterPro" id="IPR016177">
    <property type="entry name" value="DNA-bd_dom_sf"/>
</dbReference>
<dbReference type="GO" id="GO:0005634">
    <property type="term" value="C:nucleus"/>
    <property type="evidence" value="ECO:0007669"/>
    <property type="project" value="TreeGrafter"/>
</dbReference>
<dbReference type="FunCoup" id="A0A3P8WVX3">
    <property type="interactions" value="506"/>
</dbReference>
<dbReference type="RefSeq" id="XP_008316248.1">
    <property type="nucleotide sequence ID" value="XM_008318026.3"/>
</dbReference>
<accession>A0A3P8WVX3</accession>
<feature type="compositionally biased region" description="Basic residues" evidence="1">
    <location>
        <begin position="1659"/>
        <end position="1671"/>
    </location>
</feature>
<reference evidence="3" key="2">
    <citation type="submission" date="2025-08" db="UniProtKB">
        <authorList>
            <consortium name="Ensembl"/>
        </authorList>
    </citation>
    <scope>IDENTIFICATION</scope>
</reference>
<feature type="region of interest" description="Disordered" evidence="1">
    <location>
        <begin position="514"/>
        <end position="546"/>
    </location>
</feature>
<feature type="compositionally biased region" description="Polar residues" evidence="1">
    <location>
        <begin position="392"/>
        <end position="403"/>
    </location>
</feature>
<feature type="compositionally biased region" description="Pro residues" evidence="1">
    <location>
        <begin position="366"/>
        <end position="378"/>
    </location>
</feature>
<feature type="compositionally biased region" description="Polar residues" evidence="1">
    <location>
        <begin position="198"/>
        <end position="207"/>
    </location>
</feature>
<dbReference type="GO" id="GO:0003682">
    <property type="term" value="F:chromatin binding"/>
    <property type="evidence" value="ECO:0007669"/>
    <property type="project" value="TreeGrafter"/>
</dbReference>
<feature type="compositionally biased region" description="Low complexity" evidence="1">
    <location>
        <begin position="301"/>
        <end position="312"/>
    </location>
</feature>
<feature type="compositionally biased region" description="Polar residues" evidence="1">
    <location>
        <begin position="1253"/>
        <end position="1272"/>
    </location>
</feature>
<feature type="compositionally biased region" description="Polar residues" evidence="1">
    <location>
        <begin position="417"/>
        <end position="449"/>
    </location>
</feature>
<dbReference type="RefSeq" id="XP_008316250.1">
    <property type="nucleotide sequence ID" value="XM_008318028.3"/>
</dbReference>
<organism evidence="3 4">
    <name type="scientific">Cynoglossus semilaevis</name>
    <name type="common">Tongue sole</name>
    <dbReference type="NCBI Taxonomy" id="244447"/>
    <lineage>
        <taxon>Eukaryota</taxon>
        <taxon>Metazoa</taxon>
        <taxon>Chordata</taxon>
        <taxon>Craniata</taxon>
        <taxon>Vertebrata</taxon>
        <taxon>Euteleostomi</taxon>
        <taxon>Actinopterygii</taxon>
        <taxon>Neopterygii</taxon>
        <taxon>Teleostei</taxon>
        <taxon>Neoteleostei</taxon>
        <taxon>Acanthomorphata</taxon>
        <taxon>Carangaria</taxon>
        <taxon>Pleuronectiformes</taxon>
        <taxon>Pleuronectoidei</taxon>
        <taxon>Cynoglossidae</taxon>
        <taxon>Cynoglossinae</taxon>
        <taxon>Cynoglossus</taxon>
    </lineage>
</organism>
<reference evidence="3" key="3">
    <citation type="submission" date="2025-09" db="UniProtKB">
        <authorList>
            <consortium name="Ensembl"/>
        </authorList>
    </citation>
    <scope>IDENTIFICATION</scope>
</reference>
<dbReference type="PANTHER" id="PTHR16112">
    <property type="entry name" value="METHYL-CPG BINDING PROTEIN, DROSOPHILA"/>
    <property type="match status" value="1"/>
</dbReference>
<feature type="compositionally biased region" description="Polar residues" evidence="1">
    <location>
        <begin position="721"/>
        <end position="731"/>
    </location>
</feature>
<feature type="region of interest" description="Disordered" evidence="1">
    <location>
        <begin position="721"/>
        <end position="862"/>
    </location>
</feature>
<feature type="compositionally biased region" description="Low complexity" evidence="1">
    <location>
        <begin position="217"/>
        <end position="236"/>
    </location>
</feature>
<feature type="region of interest" description="Disordered" evidence="1">
    <location>
        <begin position="392"/>
        <end position="411"/>
    </location>
</feature>
<dbReference type="GeneTree" id="ENSGT00530000064137"/>
<feature type="compositionally biased region" description="Low complexity" evidence="1">
    <location>
        <begin position="754"/>
        <end position="765"/>
    </location>
</feature>
<proteinExistence type="predicted"/>
<evidence type="ECO:0000256" key="1">
    <source>
        <dbReference type="SAM" id="MobiDB-lite"/>
    </source>
</evidence>
<dbReference type="GO" id="GO:0010369">
    <property type="term" value="C:chromocenter"/>
    <property type="evidence" value="ECO:0007669"/>
    <property type="project" value="TreeGrafter"/>
</dbReference>
<feature type="region of interest" description="Disordered" evidence="1">
    <location>
        <begin position="912"/>
        <end position="937"/>
    </location>
</feature>
<protein>
    <submittedName>
        <fullName evidence="3">Proline-rich protein 36-like</fullName>
    </submittedName>
</protein>
<evidence type="ECO:0000313" key="4">
    <source>
        <dbReference type="Proteomes" id="UP000265120"/>
    </source>
</evidence>
<dbReference type="RefSeq" id="XP_024915414.1">
    <property type="nucleotide sequence ID" value="XM_025059646.1"/>
</dbReference>
<dbReference type="InterPro" id="IPR001739">
    <property type="entry name" value="Methyl_CpG_DNA-bd"/>
</dbReference>
<dbReference type="SMART" id="SM00391">
    <property type="entry name" value="MBD"/>
    <property type="match status" value="1"/>
</dbReference>
<feature type="region of interest" description="Disordered" evidence="1">
    <location>
        <begin position="1048"/>
        <end position="1081"/>
    </location>
</feature>
<dbReference type="PANTHER" id="PTHR16112:SF17">
    <property type="entry name" value="METHYL-CPG-BINDING DOMAIN PROTEIN 6"/>
    <property type="match status" value="1"/>
</dbReference>
<feature type="region of interest" description="Disordered" evidence="1">
    <location>
        <begin position="570"/>
        <end position="598"/>
    </location>
</feature>
<dbReference type="SUPFAM" id="SSF54171">
    <property type="entry name" value="DNA-binding domain"/>
    <property type="match status" value="1"/>
</dbReference>
<feature type="region of interest" description="Disordered" evidence="1">
    <location>
        <begin position="1507"/>
        <end position="1527"/>
    </location>
</feature>
<dbReference type="CTD" id="114785"/>
<feature type="region of interest" description="Disordered" evidence="1">
    <location>
        <begin position="1383"/>
        <end position="1420"/>
    </location>
</feature>
<feature type="region of interest" description="Disordered" evidence="1">
    <location>
        <begin position="416"/>
        <end position="449"/>
    </location>
</feature>
<feature type="region of interest" description="Disordered" evidence="1">
    <location>
        <begin position="1247"/>
        <end position="1273"/>
    </location>
</feature>
<feature type="region of interest" description="Disordered" evidence="1">
    <location>
        <begin position="1652"/>
        <end position="1671"/>
    </location>
</feature>
<evidence type="ECO:0000259" key="2">
    <source>
        <dbReference type="PROSITE" id="PS50982"/>
    </source>
</evidence>
<dbReference type="GO" id="GO:0003677">
    <property type="term" value="F:DNA binding"/>
    <property type="evidence" value="ECO:0007669"/>
    <property type="project" value="InterPro"/>
</dbReference>
<dbReference type="STRING" id="244447.ENSCSEP00000030682"/>
<name>A0A3P8WVX3_CYNSE</name>
<sequence>MMGGSETVSGDRDGVHTTAIHVPIGWQRRVEAGQVIYVSPSGTTLSSLDEVKTYLMTDGTCKCGLECPLVIHKVFNFMMGVKVEPNSHPVGKTEQDMTKLCNHRRKVVAMAALCRSMQASQLPFANLHHSELISPVDNRDSNGIPLERQDEEHGFFHPKVHPVSVRPHNNFHPNNSTSPKSSNQFIYPCNGSTPILHTGTNNHNSLDTLRRFHHPPSLHTSPTSSSVFSFPSYTTTQRSPRTSTIQNVSQGQRTPKTPDTPSSPKLGTRSPPPPSSPMTVAGGSGRQAHAHHPHGVIVGCSSKSPSPSISPSVHNMNCVSPHQRTRHPSASPSPRSEQGTATAAEGGQIGSNLSKRRKSSSSSPQSPIPGGSPNPSPHFPKYKLEDFLEQFKNSGSSSTNNHLLNPDNPSVLAYQSRGKQQTLSSKPLKIKSQTSNTGSPGFGLNSTSSSSLPLGTFLSHHHNHTGKIPHTTSFPASNLLSAAAKAQLTNQITQGHSSNAASSDGSLPPSMEVLKEAQQQQPSKVTNSTLHNSNPPSNTASRPPHPSLAAASAILFPPCHSLAQSLASSLPHLPPTAERGASHRKRQRQPPTVLSMLRDTQQMVNGPQKTPLREAVSASVINLSSSSSRSLSHSFSSTSTVQSQNNVVLETHRPHHLLPGQMSRLPTPQQMAHLARPSRPNDLLDFTTGLTPTPLGLDPPTQPLSALLHLLSVQNAQASVSTTASKSQPGSLSFDGVGYTDKSSPQKTPSSPVSQSIIRHQQSQSPCRTDDTNSFPRPLSPPSTSSQFKSVQSHSQSLPKSDNLQRLPSSTLLPNSNGALLNSISSPHMSPTSHEKSLPTENHMSTLDSVSQPTLQENSPEGTVTVDMGSNNSSTTMDHTHSQGNVSMALSTSPKPLDLSNHVLALLAASSVPQGEGGSDQTCDKSSQGNHAIGPEETGCMDLKATAVTKPPATISPGPTIHSPLGENNNTTAPSSVVDSSSTSPLAEAFPFMNQEQLLQLLSSTGGLPSLLDPAALASLPLWGMWLGGQQAQIQTADAALHTPQNLTDQLQSEQQQQQHQQSLLMQQETQQQNQDQQKQQQINTNPLFPLLPLLSGSQGELPLNILGLLNPLPPPASSSGQEPDLGLAEKTNLHALLMASLMLGQQHAPLIPLSGLGQLSQVSLEVPLQQQGLPLDKVSGLLDPSTLPGAGLLEVTQGLLPIPPGAEGTIQSLQSLLLPATLPHPAAFLPLNPALLTAALSSADLHPHPHTHLNSAQQSQHTQPQVTSDTGVDTLIPLPLQAKDNPILQQLLPTLLNSAVLGDLSGIASLHNMVGIGAGSILLPPVQTSALGMPLLQGPDGAINLINNLQLNLAPPSEGEKPTLQETQTPVPQEDIPASQIAPDVLPSTAPGPPSALAPAHDRTQPSRRESEGRPVIDPYTSFMDTIYTSFLQVSAKEQEDGAHLGPSDPTSPFCALPPVSFPMEHHSPSAPISTLPQASAPVSLSPRRACSLRNSDLSRLSLEAAAHSPAQGTPKPTEDGSTSPLQRKPVIVEGHTHPEPPLPPIYLEEAKTDCTGPAAAVCTFVEAGGERQVHLPHSGYLSATDGYSGRPDEETAASLVLSEQGMDQAGTVGGARRGRKRKQTLHNVLEDFRDMDATALEDTKATAALLKPERSIRGRRRRGARSQRQ</sequence>
<feature type="domain" description="MBD" evidence="2">
    <location>
        <begin position="12"/>
        <end position="82"/>
    </location>
</feature>
<feature type="compositionally biased region" description="Polar residues" evidence="1">
    <location>
        <begin position="919"/>
        <end position="930"/>
    </location>
</feature>
<feature type="region of interest" description="Disordered" evidence="1">
    <location>
        <begin position="198"/>
        <end position="381"/>
    </location>
</feature>
<feature type="compositionally biased region" description="Basic and acidic residues" evidence="1">
    <location>
        <begin position="1401"/>
        <end position="1416"/>
    </location>
</feature>